<comment type="similarity">
    <text evidence="2">Belongs to the binding-protein-dependent transport system permease family. FecCD subfamily.</text>
</comment>
<feature type="transmembrane region" description="Helical" evidence="8">
    <location>
        <begin position="16"/>
        <end position="35"/>
    </location>
</feature>
<dbReference type="InterPro" id="IPR000522">
    <property type="entry name" value="ABC_transptr_permease_BtuC"/>
</dbReference>
<keyword evidence="6 8" id="KW-1133">Transmembrane helix</keyword>
<evidence type="ECO:0000256" key="7">
    <source>
        <dbReference type="ARBA" id="ARBA00023136"/>
    </source>
</evidence>
<keyword evidence="7 8" id="KW-0472">Membrane</keyword>
<dbReference type="EMBL" id="JAHZIK010001395">
    <property type="protein sequence ID" value="MBW7458902.1"/>
    <property type="molecule type" value="Genomic_DNA"/>
</dbReference>
<proteinExistence type="inferred from homology"/>
<keyword evidence="10" id="KW-1185">Reference proteome</keyword>
<organism evidence="9 10">
    <name type="scientific">Paenibacillus sepulcri</name>
    <dbReference type="NCBI Taxonomy" id="359917"/>
    <lineage>
        <taxon>Bacteria</taxon>
        <taxon>Bacillati</taxon>
        <taxon>Bacillota</taxon>
        <taxon>Bacilli</taxon>
        <taxon>Bacillales</taxon>
        <taxon>Paenibacillaceae</taxon>
        <taxon>Paenibacillus</taxon>
    </lineage>
</organism>
<keyword evidence="5 8" id="KW-0812">Transmembrane</keyword>
<evidence type="ECO:0000256" key="3">
    <source>
        <dbReference type="ARBA" id="ARBA00022448"/>
    </source>
</evidence>
<dbReference type="SUPFAM" id="SSF81345">
    <property type="entry name" value="ABC transporter involved in vitamin B12 uptake, BtuC"/>
    <property type="match status" value="1"/>
</dbReference>
<dbReference type="Proteomes" id="UP001519887">
    <property type="component" value="Unassembled WGS sequence"/>
</dbReference>
<evidence type="ECO:0000256" key="2">
    <source>
        <dbReference type="ARBA" id="ARBA00007935"/>
    </source>
</evidence>
<reference evidence="9 10" key="1">
    <citation type="submission" date="2021-07" db="EMBL/GenBank/DDBJ databases">
        <title>Paenibacillus radiodurans sp. nov., isolated from the southeastern edge of Tengger Desert.</title>
        <authorList>
            <person name="Zhang G."/>
        </authorList>
    </citation>
    <scope>NUCLEOTIDE SEQUENCE [LARGE SCALE GENOMIC DNA]</scope>
    <source>
        <strain evidence="9 10">CCM 7311</strain>
    </source>
</reference>
<dbReference type="Gene3D" id="1.10.3470.10">
    <property type="entry name" value="ABC transporter involved in vitamin B12 uptake, BtuC"/>
    <property type="match status" value="1"/>
</dbReference>
<comment type="subcellular location">
    <subcellularLocation>
        <location evidence="1">Cell membrane</location>
        <topology evidence="1">Multi-pass membrane protein</topology>
    </subcellularLocation>
</comment>
<keyword evidence="3" id="KW-0813">Transport</keyword>
<evidence type="ECO:0000313" key="9">
    <source>
        <dbReference type="EMBL" id="MBW7458902.1"/>
    </source>
</evidence>
<gene>
    <name evidence="9" type="ORF">K0U00_33130</name>
</gene>
<feature type="non-terminal residue" evidence="9">
    <location>
        <position position="1"/>
    </location>
</feature>
<accession>A0ABS7CD97</accession>
<dbReference type="InterPro" id="IPR037294">
    <property type="entry name" value="ABC_BtuC-like"/>
</dbReference>
<evidence type="ECO:0000256" key="4">
    <source>
        <dbReference type="ARBA" id="ARBA00022475"/>
    </source>
</evidence>
<evidence type="ECO:0000256" key="5">
    <source>
        <dbReference type="ARBA" id="ARBA00022692"/>
    </source>
</evidence>
<sequence length="39" mass="4084">VVADTVARVVVQPSEIPTGIVVAVLGAPYFLYLLARSKA</sequence>
<dbReference type="Pfam" id="PF01032">
    <property type="entry name" value="FecCD"/>
    <property type="match status" value="1"/>
</dbReference>
<evidence type="ECO:0000313" key="10">
    <source>
        <dbReference type="Proteomes" id="UP001519887"/>
    </source>
</evidence>
<comment type="caution">
    <text evidence="9">The sequence shown here is derived from an EMBL/GenBank/DDBJ whole genome shotgun (WGS) entry which is preliminary data.</text>
</comment>
<evidence type="ECO:0000256" key="1">
    <source>
        <dbReference type="ARBA" id="ARBA00004651"/>
    </source>
</evidence>
<name>A0ABS7CD97_9BACL</name>
<evidence type="ECO:0000256" key="8">
    <source>
        <dbReference type="SAM" id="Phobius"/>
    </source>
</evidence>
<evidence type="ECO:0000256" key="6">
    <source>
        <dbReference type="ARBA" id="ARBA00022989"/>
    </source>
</evidence>
<keyword evidence="4" id="KW-1003">Cell membrane</keyword>
<protein>
    <submittedName>
        <fullName evidence="9">Iron ABC transporter permease</fullName>
    </submittedName>
</protein>